<evidence type="ECO:0000313" key="3">
    <source>
        <dbReference type="Proteomes" id="UP000247099"/>
    </source>
</evidence>
<protein>
    <recommendedName>
        <fullName evidence="1">Endonuclease/exonuclease/phosphatase domain-containing protein</fullName>
    </recommendedName>
</protein>
<evidence type="ECO:0000313" key="2">
    <source>
        <dbReference type="EMBL" id="PXA04599.1"/>
    </source>
</evidence>
<dbReference type="SUPFAM" id="SSF56219">
    <property type="entry name" value="DNase I-like"/>
    <property type="match status" value="1"/>
</dbReference>
<sequence>MAGFGYLILIPLGGIGGENMIFRWLALFFSIFLGCTVCAGRPVEFSVVAYNVENLFDVDGVAIFDDYRQDEADDPFTYSRRKLLTKLENAASVLAALDPYGPDVILLQELEGDFTPGSAVTDFDAFLKAHSAQTIEEMLVREWKPEYVGIPAVAWLLKTLDDLGMSDYHVVVAPTKPFDSGIAHVNAIFTRFPVQQVHFHELSQARDIIEAELDIGGHSLWVYNNHWKSGASNLKREPIRVRNAKVLKSLVDDRLEKDPQADILIGGDLNSHYNHSILYPELKTGINDVLGSQFREGEGHYNLWYEVPPPQRYSEIWRGRRGTLMHLIVAPGLYDSNGISYLDGSFRVGQIIGVNADAMGRPLEWNFAGRKGGGASDHFPLIARFRIGPFEAEAPLHQSQDALDFEMRHDADPTIFPERLPDGSFFGGDLEQDPGDLVGRLFAVEAKVVGKRPLRLSVGGRVWAAYAPAPHVFEALEAGVETELIVSYGYWKGKPQLVVAAIRQP</sequence>
<evidence type="ECO:0000259" key="1">
    <source>
        <dbReference type="Pfam" id="PF19580"/>
    </source>
</evidence>
<name>A0A317ZL96_9BACT</name>
<dbReference type="Pfam" id="PF19580">
    <property type="entry name" value="Exo_endo_phos_3"/>
    <property type="match status" value="1"/>
</dbReference>
<dbReference type="Gene3D" id="3.60.10.10">
    <property type="entry name" value="Endonuclease/exonuclease/phosphatase"/>
    <property type="match status" value="1"/>
</dbReference>
<dbReference type="InterPro" id="IPR036691">
    <property type="entry name" value="Endo/exonu/phosph_ase_sf"/>
</dbReference>
<dbReference type="GO" id="GO:0003824">
    <property type="term" value="F:catalytic activity"/>
    <property type="evidence" value="ECO:0007669"/>
    <property type="project" value="InterPro"/>
</dbReference>
<dbReference type="Proteomes" id="UP000247099">
    <property type="component" value="Unassembled WGS sequence"/>
</dbReference>
<dbReference type="InParanoid" id="A0A317ZL96"/>
<reference evidence="2 3" key="1">
    <citation type="submission" date="2018-05" db="EMBL/GenBank/DDBJ databases">
        <title>Coraliomargarita sinensis sp. nov., isolated from a marine solar saltern.</title>
        <authorList>
            <person name="Zhou L.Y."/>
        </authorList>
    </citation>
    <scope>NUCLEOTIDE SEQUENCE [LARGE SCALE GENOMIC DNA]</scope>
    <source>
        <strain evidence="2 3">WN38</strain>
    </source>
</reference>
<dbReference type="PANTHER" id="PTHR42834:SF1">
    <property type="entry name" value="ENDONUCLEASE_EXONUCLEASE_PHOSPHATASE FAMILY PROTEIN (AFU_ORTHOLOGUE AFUA_3G09210)"/>
    <property type="match status" value="1"/>
</dbReference>
<accession>A0A317ZL96</accession>
<dbReference type="AlphaFoldDB" id="A0A317ZL96"/>
<proteinExistence type="predicted"/>
<organism evidence="2 3">
    <name type="scientific">Coraliomargarita sinensis</name>
    <dbReference type="NCBI Taxonomy" id="2174842"/>
    <lineage>
        <taxon>Bacteria</taxon>
        <taxon>Pseudomonadati</taxon>
        <taxon>Verrucomicrobiota</taxon>
        <taxon>Opitutia</taxon>
        <taxon>Puniceicoccales</taxon>
        <taxon>Coraliomargaritaceae</taxon>
        <taxon>Coraliomargarita</taxon>
    </lineage>
</organism>
<dbReference type="InterPro" id="IPR005135">
    <property type="entry name" value="Endo/exonuclease/phosphatase"/>
</dbReference>
<dbReference type="EMBL" id="QHJQ01000003">
    <property type="protein sequence ID" value="PXA04599.1"/>
    <property type="molecule type" value="Genomic_DNA"/>
</dbReference>
<gene>
    <name evidence="2" type="ORF">DDZ13_05335</name>
</gene>
<comment type="caution">
    <text evidence="2">The sequence shown here is derived from an EMBL/GenBank/DDBJ whole genome shotgun (WGS) entry which is preliminary data.</text>
</comment>
<keyword evidence="3" id="KW-1185">Reference proteome</keyword>
<feature type="domain" description="Endonuclease/exonuclease/phosphatase" evidence="1">
    <location>
        <begin position="204"/>
        <end position="382"/>
    </location>
</feature>
<dbReference type="PANTHER" id="PTHR42834">
    <property type="entry name" value="ENDONUCLEASE/EXONUCLEASE/PHOSPHATASE FAMILY PROTEIN (AFU_ORTHOLOGUE AFUA_3G09210)"/>
    <property type="match status" value="1"/>
</dbReference>